<feature type="compositionally biased region" description="Polar residues" evidence="1">
    <location>
        <begin position="217"/>
        <end position="235"/>
    </location>
</feature>
<dbReference type="VEuPathDB" id="ToxoDB:EPH_0028790"/>
<protein>
    <submittedName>
        <fullName evidence="2">Uncharacterized protein</fullName>
    </submittedName>
</protein>
<dbReference type="EMBL" id="HG691412">
    <property type="protein sequence ID" value="CDI76935.1"/>
    <property type="molecule type" value="Genomic_DNA"/>
</dbReference>
<dbReference type="AlphaFoldDB" id="U6G9X0"/>
<feature type="region of interest" description="Disordered" evidence="1">
    <location>
        <begin position="77"/>
        <end position="103"/>
    </location>
</feature>
<reference evidence="2" key="1">
    <citation type="submission" date="2013-10" db="EMBL/GenBank/DDBJ databases">
        <title>Genomic analysis of the causative agents of coccidiosis in chickens.</title>
        <authorList>
            <person name="Reid A.J."/>
            <person name="Blake D."/>
            <person name="Billington K."/>
            <person name="Browne H."/>
            <person name="Dunn M."/>
            <person name="Hung S."/>
            <person name="Kawahara F."/>
            <person name="Miranda-Saavedra D."/>
            <person name="Mourier T."/>
            <person name="Nagra H."/>
            <person name="Otto T.D."/>
            <person name="Rawlings N."/>
            <person name="Sanchez A."/>
            <person name="Sanders M."/>
            <person name="Subramaniam C."/>
            <person name="Tay Y."/>
            <person name="Dear P."/>
            <person name="Doerig C."/>
            <person name="Gruber A."/>
            <person name="Parkinson J."/>
            <person name="Shirley M."/>
            <person name="Wan K.L."/>
            <person name="Berriman M."/>
            <person name="Tomley F."/>
            <person name="Pain A."/>
        </authorList>
    </citation>
    <scope>NUCLEOTIDE SEQUENCE [LARGE SCALE GENOMIC DNA]</scope>
    <source>
        <strain evidence="2">Houghton</strain>
    </source>
</reference>
<feature type="compositionally biased region" description="Polar residues" evidence="1">
    <location>
        <begin position="191"/>
        <end position="207"/>
    </location>
</feature>
<evidence type="ECO:0000256" key="1">
    <source>
        <dbReference type="SAM" id="MobiDB-lite"/>
    </source>
</evidence>
<gene>
    <name evidence="2" type="ORF">EPH_0028790</name>
</gene>
<evidence type="ECO:0000313" key="2">
    <source>
        <dbReference type="EMBL" id="CDI76935.1"/>
    </source>
</evidence>
<organism evidence="2 3">
    <name type="scientific">Eimeria praecox</name>
    <dbReference type="NCBI Taxonomy" id="51316"/>
    <lineage>
        <taxon>Eukaryota</taxon>
        <taxon>Sar</taxon>
        <taxon>Alveolata</taxon>
        <taxon>Apicomplexa</taxon>
        <taxon>Conoidasida</taxon>
        <taxon>Coccidia</taxon>
        <taxon>Eucoccidiorida</taxon>
        <taxon>Eimeriorina</taxon>
        <taxon>Eimeriidae</taxon>
        <taxon>Eimeria</taxon>
    </lineage>
</organism>
<evidence type="ECO:0000313" key="3">
    <source>
        <dbReference type="Proteomes" id="UP000018201"/>
    </source>
</evidence>
<sequence length="273" mass="29506">MTNKHMEATHQVASNGGIPLDGSSGLEMGCNTAQPCPSASDTVSAQQPRVSRQGYRQLFFDCNLHLVLQQLLRKSRSRGVSKDPALASDDVPLEPHDDGTEPELTDTEVARLMRQHLNILVANQSATEAEVVEAAKILEERYLPAANASHATETEEQRQGEQSGSGIHHDSAVHAAGGKIKPSGAADAGRRSSQTHQTIFSPESQASDIEHNITGLPLSQTQDEQTTEPQRSSACPQDFSGDARFGSFQAEVHFADDCEMPRKKLCREMPGNA</sequence>
<name>U6G9X0_9EIME</name>
<reference evidence="2" key="2">
    <citation type="submission" date="2013-10" db="EMBL/GenBank/DDBJ databases">
        <authorList>
            <person name="Aslett M."/>
        </authorList>
    </citation>
    <scope>NUCLEOTIDE SEQUENCE [LARGE SCALE GENOMIC DNA]</scope>
    <source>
        <strain evidence="2">Houghton</strain>
    </source>
</reference>
<accession>U6G9X0</accession>
<keyword evidence="3" id="KW-1185">Reference proteome</keyword>
<proteinExistence type="predicted"/>
<dbReference type="Proteomes" id="UP000018201">
    <property type="component" value="Unassembled WGS sequence"/>
</dbReference>
<dbReference type="OrthoDB" id="348000at2759"/>
<feature type="region of interest" description="Disordered" evidence="1">
    <location>
        <begin position="148"/>
        <end position="242"/>
    </location>
</feature>